<name>A0A7S7AJR0_9GAMM</name>
<dbReference type="Proteomes" id="UP000593966">
    <property type="component" value="Plasmid pYH12207-1"/>
</dbReference>
<dbReference type="InterPro" id="IPR001584">
    <property type="entry name" value="Integrase_cat-core"/>
</dbReference>
<reference evidence="2 3" key="1">
    <citation type="submission" date="2020-02" db="EMBL/GenBank/DDBJ databases">
        <title>Tigecycline-resistant Acinetobacter species from pigs and migratory birds.</title>
        <authorList>
            <person name="Chen C."/>
            <person name="Sun J."/>
            <person name="Liao X.-P."/>
            <person name="Liu Y.-H."/>
        </authorList>
    </citation>
    <scope>NUCLEOTIDE SEQUENCE [LARGE SCALE GENOMIC DNA]</scope>
    <source>
        <strain evidence="2 3">YH12207_T</strain>
        <plasmid evidence="2 3">pYH12207-1</plasmid>
    </source>
</reference>
<geneLocation type="plasmid" evidence="2 3">
    <name>pYH12207-1</name>
</geneLocation>
<feature type="domain" description="Integrase catalytic" evidence="1">
    <location>
        <begin position="2"/>
        <end position="34"/>
    </location>
</feature>
<evidence type="ECO:0000313" key="3">
    <source>
        <dbReference type="Proteomes" id="UP000593966"/>
    </source>
</evidence>
<proteinExistence type="predicted"/>
<protein>
    <submittedName>
        <fullName evidence="2">IS3 family transposase</fullName>
    </submittedName>
</protein>
<evidence type="ECO:0000259" key="1">
    <source>
        <dbReference type="Pfam" id="PF13333"/>
    </source>
</evidence>
<dbReference type="AlphaFoldDB" id="A0A7S7AJR0"/>
<accession>A0A7S7AJR0</accession>
<keyword evidence="2" id="KW-0614">Plasmid</keyword>
<sequence length="36" mass="4467">MMQRTIHDYIYYYNHERIQLNLKGLSLVQFRTQSCC</sequence>
<organism evidence="2 3">
    <name type="scientific">Acinetobacter piscicola</name>
    <dbReference type="NCBI Taxonomy" id="2006115"/>
    <lineage>
        <taxon>Bacteria</taxon>
        <taxon>Pseudomonadati</taxon>
        <taxon>Pseudomonadota</taxon>
        <taxon>Gammaproteobacteria</taxon>
        <taxon>Moraxellales</taxon>
        <taxon>Moraxellaceae</taxon>
        <taxon>Acinetobacter</taxon>
    </lineage>
</organism>
<keyword evidence="3" id="KW-1185">Reference proteome</keyword>
<dbReference type="Pfam" id="PF13333">
    <property type="entry name" value="rve_2"/>
    <property type="match status" value="1"/>
</dbReference>
<evidence type="ECO:0000313" key="2">
    <source>
        <dbReference type="EMBL" id="QOW48076.1"/>
    </source>
</evidence>
<dbReference type="GO" id="GO:0015074">
    <property type="term" value="P:DNA integration"/>
    <property type="evidence" value="ECO:0007669"/>
    <property type="project" value="InterPro"/>
</dbReference>
<gene>
    <name evidence="2" type="ORF">G0028_19585</name>
</gene>
<dbReference type="EMBL" id="CP048660">
    <property type="protein sequence ID" value="QOW48076.1"/>
    <property type="molecule type" value="Genomic_DNA"/>
</dbReference>